<proteinExistence type="predicted"/>
<accession>A0ACB9CIV9</accession>
<reference evidence="2" key="1">
    <citation type="journal article" date="2022" name="Mol. Ecol. Resour.">
        <title>The genomes of chicory, endive, great burdock and yacon provide insights into Asteraceae palaeo-polyploidization history and plant inulin production.</title>
        <authorList>
            <person name="Fan W."/>
            <person name="Wang S."/>
            <person name="Wang H."/>
            <person name="Wang A."/>
            <person name="Jiang F."/>
            <person name="Liu H."/>
            <person name="Zhao H."/>
            <person name="Xu D."/>
            <person name="Zhang Y."/>
        </authorList>
    </citation>
    <scope>NUCLEOTIDE SEQUENCE [LARGE SCALE GENOMIC DNA]</scope>
    <source>
        <strain evidence="2">cv. Niubang</strain>
    </source>
</reference>
<dbReference type="EMBL" id="CM042050">
    <property type="protein sequence ID" value="KAI3734188.1"/>
    <property type="molecule type" value="Genomic_DNA"/>
</dbReference>
<keyword evidence="2" id="KW-1185">Reference proteome</keyword>
<evidence type="ECO:0000313" key="2">
    <source>
        <dbReference type="Proteomes" id="UP001055879"/>
    </source>
</evidence>
<evidence type="ECO:0000313" key="1">
    <source>
        <dbReference type="EMBL" id="KAI3734188.1"/>
    </source>
</evidence>
<gene>
    <name evidence="1" type="ORF">L6452_13652</name>
</gene>
<protein>
    <submittedName>
        <fullName evidence="1">Uncharacterized protein</fullName>
    </submittedName>
</protein>
<dbReference type="Proteomes" id="UP001055879">
    <property type="component" value="Linkage Group LG04"/>
</dbReference>
<reference evidence="1 2" key="2">
    <citation type="journal article" date="2022" name="Mol. Ecol. Resour.">
        <title>The genomes of chicory, endive, great burdock and yacon provide insights into Asteraceae paleo-polyploidization history and plant inulin production.</title>
        <authorList>
            <person name="Fan W."/>
            <person name="Wang S."/>
            <person name="Wang H."/>
            <person name="Wang A."/>
            <person name="Jiang F."/>
            <person name="Liu H."/>
            <person name="Zhao H."/>
            <person name="Xu D."/>
            <person name="Zhang Y."/>
        </authorList>
    </citation>
    <scope>NUCLEOTIDE SEQUENCE [LARGE SCALE GENOMIC DNA]</scope>
    <source>
        <strain evidence="2">cv. Niubang</strain>
    </source>
</reference>
<organism evidence="1 2">
    <name type="scientific">Arctium lappa</name>
    <name type="common">Greater burdock</name>
    <name type="synonym">Lappa major</name>
    <dbReference type="NCBI Taxonomy" id="4217"/>
    <lineage>
        <taxon>Eukaryota</taxon>
        <taxon>Viridiplantae</taxon>
        <taxon>Streptophyta</taxon>
        <taxon>Embryophyta</taxon>
        <taxon>Tracheophyta</taxon>
        <taxon>Spermatophyta</taxon>
        <taxon>Magnoliopsida</taxon>
        <taxon>eudicotyledons</taxon>
        <taxon>Gunneridae</taxon>
        <taxon>Pentapetalae</taxon>
        <taxon>asterids</taxon>
        <taxon>campanulids</taxon>
        <taxon>Asterales</taxon>
        <taxon>Asteraceae</taxon>
        <taxon>Carduoideae</taxon>
        <taxon>Cardueae</taxon>
        <taxon>Arctiinae</taxon>
        <taxon>Arctium</taxon>
    </lineage>
</organism>
<comment type="caution">
    <text evidence="1">The sequence shown here is derived from an EMBL/GenBank/DDBJ whole genome shotgun (WGS) entry which is preliminary data.</text>
</comment>
<name>A0ACB9CIV9_ARCLA</name>
<sequence>MSERVTRSRSVVNPEMDRENEVIAGEQMANVNLTAIQGKSRGRPKGKAVQKTATQIGVSNVGTRGGKTSRGIRQNESIEIRDEQEESHQERSASVRGRKQTGNRGRGRTEGFVTQENFAAEMGKLQETLNALLAQRNNEVSVSKEKSEDKVAIEVAESPVTAMGSHTQSGPMVSVKAVTRRGCSFKEFAACKPLRIKGNVIP</sequence>